<evidence type="ECO:0000259" key="2">
    <source>
        <dbReference type="PROSITE" id="PS51704"/>
    </source>
</evidence>
<protein>
    <submittedName>
        <fullName evidence="3">Glycerophosphodiester phosphodiesterase</fullName>
    </submittedName>
</protein>
<comment type="caution">
    <text evidence="3">The sequence shown here is derived from an EMBL/GenBank/DDBJ whole genome shotgun (WGS) entry which is preliminary data.</text>
</comment>
<dbReference type="InterPro" id="IPR017946">
    <property type="entry name" value="PLC-like_Pdiesterase_TIM-brl"/>
</dbReference>
<gene>
    <name evidence="3" type="ORF">ACFSKU_09995</name>
</gene>
<dbReference type="PROSITE" id="PS51704">
    <property type="entry name" value="GP_PDE"/>
    <property type="match status" value="1"/>
</dbReference>
<reference evidence="4" key="1">
    <citation type="journal article" date="2019" name="Int. J. Syst. Evol. Microbiol.">
        <title>The Global Catalogue of Microorganisms (GCM) 10K type strain sequencing project: providing services to taxonomists for standard genome sequencing and annotation.</title>
        <authorList>
            <consortium name="The Broad Institute Genomics Platform"/>
            <consortium name="The Broad Institute Genome Sequencing Center for Infectious Disease"/>
            <person name="Wu L."/>
            <person name="Ma J."/>
        </authorList>
    </citation>
    <scope>NUCLEOTIDE SEQUENCE [LARGE SCALE GENOMIC DNA]</scope>
    <source>
        <strain evidence="4">JCM 16545</strain>
    </source>
</reference>
<feature type="domain" description="GP-PDE" evidence="2">
    <location>
        <begin position="53"/>
        <end position="303"/>
    </location>
</feature>
<dbReference type="PANTHER" id="PTHR46211">
    <property type="entry name" value="GLYCEROPHOSPHORYL DIESTER PHOSPHODIESTERASE"/>
    <property type="match status" value="1"/>
</dbReference>
<evidence type="ECO:0000256" key="1">
    <source>
        <dbReference type="SAM" id="Phobius"/>
    </source>
</evidence>
<name>A0ABW4WXR8_9BACT</name>
<dbReference type="InterPro" id="IPR030395">
    <property type="entry name" value="GP_PDE_dom"/>
</dbReference>
<sequence>MLLNLPMASSTTKQDTASKSKKKYWIIGAVIIVAVVYFILNNPFYSYSGSKKILVIGHAGSGFFSPINPFNPLPSNSMASIVRALEEDGADGIEVDVQLSQDGVPVLYHDVDLESMTDIVGKIDQLPADQVIGLEYRGGFFYEFFHDERIISLETLLQKLKTYPELPYLHLDLRNTNPDRRDYYAQTLMAMLRKYNYPLVKMMFISPDTEMLEAFKRVEPDATLLVDMGESFNETLETILAHELDGICANGKIITEEQVAKAKQHDLLVVLFGGKSRSRISKMLATEPEAIQVNHVEAMRNMLD</sequence>
<dbReference type="Pfam" id="PF03009">
    <property type="entry name" value="GDPD"/>
    <property type="match status" value="1"/>
</dbReference>
<organism evidence="3 4">
    <name type="scientific">Pontibacter silvestris</name>
    <dbReference type="NCBI Taxonomy" id="2305183"/>
    <lineage>
        <taxon>Bacteria</taxon>
        <taxon>Pseudomonadati</taxon>
        <taxon>Bacteroidota</taxon>
        <taxon>Cytophagia</taxon>
        <taxon>Cytophagales</taxon>
        <taxon>Hymenobacteraceae</taxon>
        <taxon>Pontibacter</taxon>
    </lineage>
</organism>
<evidence type="ECO:0000313" key="4">
    <source>
        <dbReference type="Proteomes" id="UP001597369"/>
    </source>
</evidence>
<dbReference type="SUPFAM" id="SSF51695">
    <property type="entry name" value="PLC-like phosphodiesterases"/>
    <property type="match status" value="1"/>
</dbReference>
<accession>A0ABW4WXR8</accession>
<dbReference type="RefSeq" id="WP_229960987.1">
    <property type="nucleotide sequence ID" value="NZ_JAJJWI010000009.1"/>
</dbReference>
<keyword evidence="1" id="KW-0812">Transmembrane</keyword>
<keyword evidence="4" id="KW-1185">Reference proteome</keyword>
<dbReference type="Gene3D" id="3.20.20.190">
    <property type="entry name" value="Phosphatidylinositol (PI) phosphodiesterase"/>
    <property type="match status" value="1"/>
</dbReference>
<keyword evidence="1" id="KW-1133">Transmembrane helix</keyword>
<keyword evidence="1" id="KW-0472">Membrane</keyword>
<evidence type="ECO:0000313" key="3">
    <source>
        <dbReference type="EMBL" id="MFD2067214.1"/>
    </source>
</evidence>
<dbReference type="EMBL" id="JBHUHV010000029">
    <property type="protein sequence ID" value="MFD2067214.1"/>
    <property type="molecule type" value="Genomic_DNA"/>
</dbReference>
<feature type="transmembrane region" description="Helical" evidence="1">
    <location>
        <begin position="24"/>
        <end position="40"/>
    </location>
</feature>
<dbReference type="PANTHER" id="PTHR46211:SF14">
    <property type="entry name" value="GLYCEROPHOSPHODIESTER PHOSPHODIESTERASE"/>
    <property type="match status" value="1"/>
</dbReference>
<proteinExistence type="predicted"/>
<dbReference type="Proteomes" id="UP001597369">
    <property type="component" value="Unassembled WGS sequence"/>
</dbReference>